<dbReference type="Pfam" id="PF00400">
    <property type="entry name" value="WD40"/>
    <property type="match status" value="4"/>
</dbReference>
<feature type="repeat" description="WD" evidence="4">
    <location>
        <begin position="331"/>
        <end position="351"/>
    </location>
</feature>
<name>A0A914WFV2_9BILA</name>
<dbReference type="PANTHER" id="PTHR16017:SF0">
    <property type="entry name" value="WD REPEAT-CONTAINING PROTEIN 70"/>
    <property type="match status" value="1"/>
</dbReference>
<reference evidence="7" key="1">
    <citation type="submission" date="2022-11" db="UniProtKB">
        <authorList>
            <consortium name="WormBaseParasite"/>
        </authorList>
    </citation>
    <scope>IDENTIFICATION</scope>
</reference>
<sequence>MTDKDGSELAQVADESKKPSKKARSFDVEALFSESRQIAQERNRETLESREVEEAETRRRLEDEMHISLPGPSGRHSDEDNEIGPPLPPSMMKSADSANDSDDEIGPPLPPNFQMPTASSSGASTSKDVEDSGLDDEDDYDDFTDEGISVAQLIPTASEATVRHGSKSVSAIAFDSQGSKFVTGGYDYHVNLYDFARMDVSLKPFRETTPVECHIISSLAYSSNGENLVVASGNAQVRLLDRKGTQWAETVRGDQYLVDLSNTKGHTGSLNGAMWNPMNKDEFMTCSDDGTLRLFNVTDYKDITKCINTQRQVIKTKTSNGKRAIPTTCCYSKDGKYIAAGCDDGSIQIWKYGKLYVNTTFLNRNAHAGSITSLQFSYEANTVLTRGLDDTLKLWDLRKFKEPIHVADGLENHYPMTECGFSPRDELVFTGTSTRPGKAPGKLVFFDLINFKPVYQIEYPNASCIRAQWHPKINQILVGLSDGTAKIYYDPVRSVRGVLQCVSKPIKRERQTEVLREEIIMSPLALQMFQPRGEEGEEKDVTEWRIKKFLRMQNTTGGKRPAFKKPAEAPMSGPSAGGRVAASGGTLHSYIAQQVGVKRNREFLADHDVRASILRHAEEAAANPIYVAKAYLKNQPVPIFQEKTTAPEDEIVDEELQPVFKMPKT</sequence>
<dbReference type="Proteomes" id="UP000887566">
    <property type="component" value="Unplaced"/>
</dbReference>
<dbReference type="GO" id="GO:0035861">
    <property type="term" value="C:site of double-strand break"/>
    <property type="evidence" value="ECO:0007669"/>
    <property type="project" value="TreeGrafter"/>
</dbReference>
<dbReference type="PROSITE" id="PS50294">
    <property type="entry name" value="WD_REPEATS_REGION"/>
    <property type="match status" value="1"/>
</dbReference>
<dbReference type="PANTHER" id="PTHR16017">
    <property type="entry name" value="GASTRULATION DEFECTIVE PROTEIN 1-RELATED"/>
    <property type="match status" value="1"/>
</dbReference>
<protein>
    <submittedName>
        <fullName evidence="7">WD repeat-containing protein 70</fullName>
    </submittedName>
</protein>
<feature type="region of interest" description="Disordered" evidence="5">
    <location>
        <begin position="1"/>
        <end position="143"/>
    </location>
</feature>
<feature type="region of interest" description="Disordered" evidence="5">
    <location>
        <begin position="557"/>
        <end position="580"/>
    </location>
</feature>
<dbReference type="FunFam" id="2.130.10.10:FF:001319">
    <property type="entry name" value="Gastrulation defective protein 1"/>
    <property type="match status" value="1"/>
</dbReference>
<evidence type="ECO:0000256" key="1">
    <source>
        <dbReference type="ARBA" id="ARBA00022574"/>
    </source>
</evidence>
<dbReference type="PROSITE" id="PS50082">
    <property type="entry name" value="WD_REPEATS_2"/>
    <property type="match status" value="2"/>
</dbReference>
<keyword evidence="1 4" id="KW-0853">WD repeat</keyword>
<keyword evidence="2" id="KW-0677">Repeat</keyword>
<feature type="repeat" description="WD" evidence="4">
    <location>
        <begin position="364"/>
        <end position="398"/>
    </location>
</feature>
<feature type="compositionally biased region" description="Basic and acidic residues" evidence="5">
    <location>
        <begin position="39"/>
        <end position="66"/>
    </location>
</feature>
<evidence type="ECO:0000313" key="6">
    <source>
        <dbReference type="Proteomes" id="UP000887566"/>
    </source>
</evidence>
<proteinExistence type="inferred from homology"/>
<dbReference type="GO" id="GO:0005634">
    <property type="term" value="C:nucleus"/>
    <property type="evidence" value="ECO:0007669"/>
    <property type="project" value="TreeGrafter"/>
</dbReference>
<dbReference type="InterPro" id="IPR015943">
    <property type="entry name" value="WD40/YVTN_repeat-like_dom_sf"/>
</dbReference>
<evidence type="ECO:0000256" key="2">
    <source>
        <dbReference type="ARBA" id="ARBA00022737"/>
    </source>
</evidence>
<dbReference type="InterPro" id="IPR051858">
    <property type="entry name" value="WD_repeat_GAD-1"/>
</dbReference>
<evidence type="ECO:0000256" key="4">
    <source>
        <dbReference type="PROSITE-ProRule" id="PRU00221"/>
    </source>
</evidence>
<dbReference type="InterPro" id="IPR036322">
    <property type="entry name" value="WD40_repeat_dom_sf"/>
</dbReference>
<dbReference type="SMART" id="SM00320">
    <property type="entry name" value="WD40"/>
    <property type="match status" value="6"/>
</dbReference>
<comment type="similarity">
    <text evidence="3">Belongs to the WD repeat GAD-1 family.</text>
</comment>
<dbReference type="Gene3D" id="2.130.10.10">
    <property type="entry name" value="YVTN repeat-like/Quinoprotein amine dehydrogenase"/>
    <property type="match status" value="2"/>
</dbReference>
<accession>A0A914WFV2</accession>
<evidence type="ECO:0000256" key="3">
    <source>
        <dbReference type="ARBA" id="ARBA00038343"/>
    </source>
</evidence>
<dbReference type="AlphaFoldDB" id="A0A914WFV2"/>
<dbReference type="WBParaSite" id="PSAMB.scaffold4027size15959.g23249.t1">
    <property type="protein sequence ID" value="PSAMB.scaffold4027size15959.g23249.t1"/>
    <property type="gene ID" value="PSAMB.scaffold4027size15959.g23249"/>
</dbReference>
<feature type="compositionally biased region" description="Acidic residues" evidence="5">
    <location>
        <begin position="131"/>
        <end position="143"/>
    </location>
</feature>
<evidence type="ECO:0000256" key="5">
    <source>
        <dbReference type="SAM" id="MobiDB-lite"/>
    </source>
</evidence>
<organism evidence="6 7">
    <name type="scientific">Plectus sambesii</name>
    <dbReference type="NCBI Taxonomy" id="2011161"/>
    <lineage>
        <taxon>Eukaryota</taxon>
        <taxon>Metazoa</taxon>
        <taxon>Ecdysozoa</taxon>
        <taxon>Nematoda</taxon>
        <taxon>Chromadorea</taxon>
        <taxon>Plectida</taxon>
        <taxon>Plectina</taxon>
        <taxon>Plectoidea</taxon>
        <taxon>Plectidae</taxon>
        <taxon>Plectus</taxon>
    </lineage>
</organism>
<dbReference type="CDD" id="cd00200">
    <property type="entry name" value="WD40"/>
    <property type="match status" value="1"/>
</dbReference>
<keyword evidence="6" id="KW-1185">Reference proteome</keyword>
<dbReference type="SUPFAM" id="SSF50978">
    <property type="entry name" value="WD40 repeat-like"/>
    <property type="match status" value="1"/>
</dbReference>
<feature type="compositionally biased region" description="Polar residues" evidence="5">
    <location>
        <begin position="114"/>
        <end position="126"/>
    </location>
</feature>
<dbReference type="InterPro" id="IPR001680">
    <property type="entry name" value="WD40_rpt"/>
</dbReference>
<evidence type="ECO:0000313" key="7">
    <source>
        <dbReference type="WBParaSite" id="PSAMB.scaffold4027size15959.g23249.t1"/>
    </source>
</evidence>